<dbReference type="Proteomes" id="UP000742417">
    <property type="component" value="Unassembled WGS sequence"/>
</dbReference>
<evidence type="ECO:0000313" key="2">
    <source>
        <dbReference type="Proteomes" id="UP000742417"/>
    </source>
</evidence>
<dbReference type="EMBL" id="JAENJO010000001">
    <property type="protein sequence ID" value="KAG8204263.1"/>
    <property type="molecule type" value="Genomic_DNA"/>
</dbReference>
<proteinExistence type="predicted"/>
<gene>
    <name evidence="1" type="primary">ROT1</name>
    <name evidence="1" type="ORF">GWM34_00051</name>
</gene>
<accession>A0ACB7FTK0</accession>
<evidence type="ECO:0000313" key="1">
    <source>
        <dbReference type="EMBL" id="KAG8204263.1"/>
    </source>
</evidence>
<comment type="caution">
    <text evidence="1">The sequence shown here is derived from an EMBL/GenBank/DDBJ whole genome shotgun (WGS) entry which is preliminary data.</text>
</comment>
<organism evidence="1 2">
    <name type="scientific">Candida africana</name>
    <dbReference type="NCBI Taxonomy" id="241526"/>
    <lineage>
        <taxon>Eukaryota</taxon>
        <taxon>Fungi</taxon>
        <taxon>Dikarya</taxon>
        <taxon>Ascomycota</taxon>
        <taxon>Saccharomycotina</taxon>
        <taxon>Pichiomycetes</taxon>
        <taxon>Debaryomycetaceae</taxon>
        <taxon>Candida/Lodderomyces clade</taxon>
        <taxon>Candida</taxon>
    </lineage>
</organism>
<feature type="non-terminal residue" evidence="1">
    <location>
        <position position="1"/>
    </location>
</feature>
<name>A0ACB7FTK0_9ASCO</name>
<keyword evidence="2" id="KW-1185">Reference proteome</keyword>
<sequence length="260" mass="29906">MIFSRYFIPIILTLLTSSPLFVDADPNMEELEGTWSSKSNTVFTGPGFYDPVEELLIEPDLPGICYSFTKDGHYEEALYRVKPNPKNHSCAVASVTYQHGKYELLSNGSLVLTPIAVDGRQLLSDPCNSEDPSKSTYTRYVQSTWFKTYQVYVDSYHGRWTLQIYQFDGSKMQPLYLAYKPPVMLPTIALNPTDEASETALTLGSVSHKIKRSRMRIKRSLENQYRTNAKREIYTEKFDKIWWSSVFCLALASSYFFLKR</sequence>
<protein>
    <submittedName>
        <fullName evidence="1">ROT1</fullName>
    </submittedName>
</protein>
<reference evidence="1" key="1">
    <citation type="submission" date="2020-12" db="EMBL/GenBank/DDBJ databases">
        <title>Draft Genome of Candida africana.</title>
        <authorList>
            <person name="Ayanbimpe G.M."/>
            <person name="Enweani I.B."/>
            <person name="Aguiyi J.C."/>
            <person name="Nnadi U.P."/>
            <person name="Izam Y."/>
            <person name="Ubani A."/>
            <person name="Ngene A.C."/>
        </authorList>
    </citation>
    <scope>NUCLEOTIDE SEQUENCE</scope>
    <source>
        <strain evidence="1">CEC4854</strain>
    </source>
</reference>